<dbReference type="EMBL" id="HBIV01013534">
    <property type="protein sequence ID" value="CAE0658371.1"/>
    <property type="molecule type" value="Transcribed_RNA"/>
</dbReference>
<feature type="region of interest" description="Disordered" evidence="1">
    <location>
        <begin position="294"/>
        <end position="349"/>
    </location>
</feature>
<gene>
    <name evidence="3" type="ORF">LGLO00237_LOCUS9943</name>
</gene>
<feature type="region of interest" description="Disordered" evidence="1">
    <location>
        <begin position="472"/>
        <end position="523"/>
    </location>
</feature>
<evidence type="ECO:0000256" key="2">
    <source>
        <dbReference type="SAM" id="Phobius"/>
    </source>
</evidence>
<organism evidence="3">
    <name type="scientific">Lotharella globosa</name>
    <dbReference type="NCBI Taxonomy" id="91324"/>
    <lineage>
        <taxon>Eukaryota</taxon>
        <taxon>Sar</taxon>
        <taxon>Rhizaria</taxon>
        <taxon>Cercozoa</taxon>
        <taxon>Chlorarachniophyceae</taxon>
        <taxon>Lotharella</taxon>
    </lineage>
</organism>
<feature type="transmembrane region" description="Helical" evidence="2">
    <location>
        <begin position="20"/>
        <end position="45"/>
    </location>
</feature>
<protein>
    <submittedName>
        <fullName evidence="3">Uncharacterized protein</fullName>
    </submittedName>
</protein>
<accession>A0A7S4DM48</accession>
<feature type="compositionally biased region" description="Basic and acidic residues" evidence="1">
    <location>
        <begin position="486"/>
        <end position="495"/>
    </location>
</feature>
<feature type="compositionally biased region" description="Low complexity" evidence="1">
    <location>
        <begin position="410"/>
        <end position="429"/>
    </location>
</feature>
<feature type="transmembrane region" description="Helical" evidence="2">
    <location>
        <begin position="140"/>
        <end position="162"/>
    </location>
</feature>
<dbReference type="AlphaFoldDB" id="A0A7S4DM48"/>
<proteinExistence type="predicted"/>
<feature type="transmembrane region" description="Helical" evidence="2">
    <location>
        <begin position="220"/>
        <end position="240"/>
    </location>
</feature>
<feature type="transmembrane region" description="Helical" evidence="2">
    <location>
        <begin position="66"/>
        <end position="87"/>
    </location>
</feature>
<feature type="transmembrane region" description="Helical" evidence="2">
    <location>
        <begin position="182"/>
        <end position="208"/>
    </location>
</feature>
<reference evidence="3" key="1">
    <citation type="submission" date="2021-01" db="EMBL/GenBank/DDBJ databases">
        <authorList>
            <person name="Corre E."/>
            <person name="Pelletier E."/>
            <person name="Niang G."/>
            <person name="Scheremetjew M."/>
            <person name="Finn R."/>
            <person name="Kale V."/>
            <person name="Holt S."/>
            <person name="Cochrane G."/>
            <person name="Meng A."/>
            <person name="Brown T."/>
            <person name="Cohen L."/>
        </authorList>
    </citation>
    <scope>NUCLEOTIDE SEQUENCE</scope>
    <source>
        <strain evidence="3">CCCM811</strain>
    </source>
</reference>
<feature type="region of interest" description="Disordered" evidence="1">
    <location>
        <begin position="389"/>
        <end position="459"/>
    </location>
</feature>
<evidence type="ECO:0000256" key="1">
    <source>
        <dbReference type="SAM" id="MobiDB-lite"/>
    </source>
</evidence>
<keyword evidence="2" id="KW-0472">Membrane</keyword>
<keyword evidence="2" id="KW-1133">Transmembrane helix</keyword>
<evidence type="ECO:0000313" key="3">
    <source>
        <dbReference type="EMBL" id="CAE0658371.1"/>
    </source>
</evidence>
<name>A0A7S4DM48_9EUKA</name>
<feature type="compositionally biased region" description="Gly residues" evidence="1">
    <location>
        <begin position="513"/>
        <end position="523"/>
    </location>
</feature>
<sequence length="523" mass="56971">MEEKQVPQFYQVLYERPFTIFSSVLFILAFVFSGFLMLLHVYRIIVLDKNSFSHILTSVKSLNRDLLVLTGYMWFVGVPVTILSIFFNVNGSLDQCKELTFIASPFFAVQNLLIYRVLLSKAFIVGAMSDGARRLYRVTWIVIHGGFVPIVAAVVAGLFLGSNELAIVNGSTVCIRGFAAKQIVVSLLILLHATSGILCIAMLVYPLCMRRRDRGIRAVVFRNVLFASVAVISTFIRWLLDVVLVPEDYFVLLAILNLSKTDSAVSIISLMLCWTPTLYWRTLKLALGFPETDYDEENHRKGKSSGSRRIGDGRNVQPSGSSSRPPPRERSSPRGGTPSTQPILALQDRDTPTIDLKAVGTDHPTPTEPPRTLAQAKCALPLSATAAPRIHKHGAGGSPRRPGPKLTHPAAGARAMRAAGAHGLRTSSNDSKRSSGGGKGKTTGLLVLRGRGGDSTRTRWGQQKIRMVNKAPKMKSAVNTSHGKLKSADNEHGKPAIEVFDDGMPQERNRATVGGGGFGLQVG</sequence>
<keyword evidence="2" id="KW-0812">Transmembrane</keyword>
<feature type="transmembrane region" description="Helical" evidence="2">
    <location>
        <begin position="99"/>
        <end position="119"/>
    </location>
</feature>